<dbReference type="InterPro" id="IPR037522">
    <property type="entry name" value="HD_GYP_dom"/>
</dbReference>
<dbReference type="PANTHER" id="PTHR45228:SF1">
    <property type="entry name" value="CYCLIC DI-GMP PHOSPHODIESTERASE TM_0186"/>
    <property type="match status" value="1"/>
</dbReference>
<feature type="domain" description="HD-GYP" evidence="2">
    <location>
        <begin position="330"/>
        <end position="518"/>
    </location>
</feature>
<reference evidence="3" key="1">
    <citation type="submission" date="2020-12" db="EMBL/GenBank/DDBJ databases">
        <title>Clostridium thailandense sp. nov., a novel acetogenic bacterium isolated from peat land soil in Thailand.</title>
        <authorList>
            <person name="Chaikitkaew S."/>
            <person name="Birkeland N.K."/>
        </authorList>
    </citation>
    <scope>NUCLEOTIDE SEQUENCE</scope>
    <source>
        <strain evidence="3">PL3</strain>
    </source>
</reference>
<dbReference type="NCBIfam" id="TIGR00254">
    <property type="entry name" value="GGDEF"/>
    <property type="match status" value="1"/>
</dbReference>
<gene>
    <name evidence="3" type="ORF">I6U48_12070</name>
</gene>
<evidence type="ECO:0000259" key="2">
    <source>
        <dbReference type="PROSITE" id="PS51832"/>
    </source>
</evidence>
<dbReference type="CDD" id="cd00077">
    <property type="entry name" value="HDc"/>
    <property type="match status" value="1"/>
</dbReference>
<feature type="domain" description="GGDEF" evidence="1">
    <location>
        <begin position="209"/>
        <end position="342"/>
    </location>
</feature>
<dbReference type="EMBL" id="JAEEGC010000052">
    <property type="protein sequence ID" value="MBV7273648.1"/>
    <property type="molecule type" value="Genomic_DNA"/>
</dbReference>
<dbReference type="InterPro" id="IPR000160">
    <property type="entry name" value="GGDEF_dom"/>
</dbReference>
<comment type="caution">
    <text evidence="3">The sequence shown here is derived from an EMBL/GenBank/DDBJ whole genome shotgun (WGS) entry which is preliminary data.</text>
</comment>
<dbReference type="PROSITE" id="PS50887">
    <property type="entry name" value="GGDEF"/>
    <property type="match status" value="1"/>
</dbReference>
<protein>
    <submittedName>
        <fullName evidence="3">Diguanylate cyclase</fullName>
    </submittedName>
</protein>
<sequence>MDDLENERYFENELFNKYKSLAENYKKLLKLTRKSIKISDSQWKELKRREYEIRNLLDNFNQGFLTFGKDLLVNKEYSSECIRLFEDKISNKNIIELLCNENKEQKELFSSVLKEFFNEKDICSELECLKKLPNMLKIKGKYINVSYKAINIEESSEDSSIMLILTDITEKKRTEDQILYLSYHDKLTTLFNRTYIDNIIPQLQSESSMPLSVIMADMNGLKLTNDVFGHENGDKLLVNAAKAFMKSCRKTDIVARWGGDEFLIILPNTDDERSKEICKKIKIICTTFEPNPIKLSISLGSATMESPTTSLSELFNIAENEMYRNKLVESKDVRRKIILGLEKTLYEKCFEDYGHNERVKDMALNFAKLLNIKNDSREILNLSLFASLHDIGKVSIPKEILGKKISLTQAELDIVKRYTEIGFRMAQSIEEPVLAQCILCLRERWDGKGYPYGLKAKNIPLNSRIVSILESYDIMTHNRPYKDAICKEEALEELKRCSGEQFDPDLVKIFVENYQSFL</sequence>
<dbReference type="InterPro" id="IPR052020">
    <property type="entry name" value="Cyclic_di-GMP/3'3'-cGAMP_PDE"/>
</dbReference>
<evidence type="ECO:0000259" key="1">
    <source>
        <dbReference type="PROSITE" id="PS50887"/>
    </source>
</evidence>
<dbReference type="PANTHER" id="PTHR45228">
    <property type="entry name" value="CYCLIC DI-GMP PHOSPHODIESTERASE TM_0186-RELATED"/>
    <property type="match status" value="1"/>
</dbReference>
<dbReference type="CDD" id="cd01949">
    <property type="entry name" value="GGDEF"/>
    <property type="match status" value="1"/>
</dbReference>
<dbReference type="InterPro" id="IPR003607">
    <property type="entry name" value="HD/PDEase_dom"/>
</dbReference>
<dbReference type="PROSITE" id="PS51832">
    <property type="entry name" value="HD_GYP"/>
    <property type="match status" value="1"/>
</dbReference>
<proteinExistence type="predicted"/>
<organism evidence="3 4">
    <name type="scientific">Clostridium thailandense</name>
    <dbReference type="NCBI Taxonomy" id="2794346"/>
    <lineage>
        <taxon>Bacteria</taxon>
        <taxon>Bacillati</taxon>
        <taxon>Bacillota</taxon>
        <taxon>Clostridia</taxon>
        <taxon>Eubacteriales</taxon>
        <taxon>Clostridiaceae</taxon>
        <taxon>Clostridium</taxon>
    </lineage>
</organism>
<name>A0A949X498_9CLOT</name>
<evidence type="ECO:0000313" key="4">
    <source>
        <dbReference type="Proteomes" id="UP000694308"/>
    </source>
</evidence>
<dbReference type="AlphaFoldDB" id="A0A949X498"/>
<dbReference type="Pfam" id="PF00990">
    <property type="entry name" value="GGDEF"/>
    <property type="match status" value="1"/>
</dbReference>
<evidence type="ECO:0000313" key="3">
    <source>
        <dbReference type="EMBL" id="MBV7273648.1"/>
    </source>
</evidence>
<dbReference type="Pfam" id="PF13487">
    <property type="entry name" value="HD_5"/>
    <property type="match status" value="1"/>
</dbReference>
<accession>A0A949X498</accession>
<dbReference type="Proteomes" id="UP000694308">
    <property type="component" value="Unassembled WGS sequence"/>
</dbReference>
<dbReference type="SMART" id="SM00267">
    <property type="entry name" value="GGDEF"/>
    <property type="match status" value="1"/>
</dbReference>
<keyword evidence="4" id="KW-1185">Reference proteome</keyword>